<evidence type="ECO:0000313" key="2">
    <source>
        <dbReference type="Proteomes" id="UP000255326"/>
    </source>
</evidence>
<accession>A0A370FZQ1</accession>
<comment type="caution">
    <text evidence="1">The sequence shown here is derived from an EMBL/GenBank/DDBJ whole genome shotgun (WGS) entry which is preliminary data.</text>
</comment>
<protein>
    <submittedName>
        <fullName evidence="1">Uncharacterized protein</fullName>
    </submittedName>
</protein>
<gene>
    <name evidence="1" type="ORF">DFR59_13110</name>
</gene>
<dbReference type="RefSeq" id="WP_245948547.1">
    <property type="nucleotide sequence ID" value="NZ_QQAY01000031.1"/>
</dbReference>
<dbReference type="EMBL" id="QQAY01000031">
    <property type="protein sequence ID" value="RDI36440.1"/>
    <property type="molecule type" value="Genomic_DNA"/>
</dbReference>
<dbReference type="InterPro" id="IPR008964">
    <property type="entry name" value="Invasin/intimin_cell_adhesion"/>
</dbReference>
<keyword evidence="2" id="KW-1185">Reference proteome</keyword>
<sequence>MNYEICALLRRGGVVSCFLTDSNGDPLDPSAIICEEISNPNGRESVTVMLPTGQETVLQKIKLLKSGFVVVQVTNGIETCISNPIPFSQDEQFLMCAPDGTKIKCMVSDFKCTARIVCRNGIYQSVDIKFDICQSIQTVTDAVIELSGEFCTPREIITKSCVKYVLPPSCDVFEKKDVENRRDTPKIEPSPLQQVESFCIKTEKVYDWILQLSKVELRRSADEAPFNCNFTVCEIALFVPADIVCERTLSGFVACDGIRVGGVPVTFTATSGAITFSPNPTITDAFGNFSTIATVEEGTNPTDITITASATVGGENVSNTLPTKIQCLAEPCILFLFGPESISCNGVVDGRVRCGNTVIPEVPVTLTANPPIVTFDPNPATTGMNGNYFSGVIVPPGTPPTDVEITASATVDGQMLSASITVNVSCASNCVMTLQADPLITCSGEITGTLFCNGLPVGGAEIFFSDFPAIGTFSLNPTTTEADGSFTTTLTIPEGTPLLSTAITATTTVLGQPVSASIGIQVECITPDCTCKFRIGVSGGSAPANVDITIGGAPSSLSGTINVTAVQCFTAAPMCNPAVDNFNVTFGSGGNTINFIVGRRIEINCDDGTFARVRGTARATGNTLPTGLYEVTITLTITGSIGHWTVDATDFMGNTFSTAFTSPLSPITFIGDCSDRP</sequence>
<dbReference type="AlphaFoldDB" id="A0A370FZQ1"/>
<organism evidence="1 2">
    <name type="scientific">Falsibacillus pallidus</name>
    <dbReference type="NCBI Taxonomy" id="493781"/>
    <lineage>
        <taxon>Bacteria</taxon>
        <taxon>Bacillati</taxon>
        <taxon>Bacillota</taxon>
        <taxon>Bacilli</taxon>
        <taxon>Bacillales</taxon>
        <taxon>Bacillaceae</taxon>
        <taxon>Falsibacillus</taxon>
    </lineage>
</organism>
<dbReference type="Proteomes" id="UP000255326">
    <property type="component" value="Unassembled WGS sequence"/>
</dbReference>
<evidence type="ECO:0000313" key="1">
    <source>
        <dbReference type="EMBL" id="RDI36440.1"/>
    </source>
</evidence>
<proteinExistence type="predicted"/>
<dbReference type="SUPFAM" id="SSF49373">
    <property type="entry name" value="Invasin/intimin cell-adhesion fragments"/>
    <property type="match status" value="1"/>
</dbReference>
<name>A0A370FZQ1_9BACI</name>
<reference evidence="1 2" key="1">
    <citation type="submission" date="2018-07" db="EMBL/GenBank/DDBJ databases">
        <title>Genomic Encyclopedia of Type Strains, Phase IV (KMG-IV): sequencing the most valuable type-strain genomes for metagenomic binning, comparative biology and taxonomic classification.</title>
        <authorList>
            <person name="Goeker M."/>
        </authorList>
    </citation>
    <scope>NUCLEOTIDE SEQUENCE [LARGE SCALE GENOMIC DNA]</scope>
    <source>
        <strain evidence="1 2">DSM 25281</strain>
    </source>
</reference>